<evidence type="ECO:0000256" key="2">
    <source>
        <dbReference type="PROSITE-ProRule" id="PRU00335"/>
    </source>
</evidence>
<evidence type="ECO:0000259" key="3">
    <source>
        <dbReference type="PROSITE" id="PS50977"/>
    </source>
</evidence>
<dbReference type="PROSITE" id="PS50977">
    <property type="entry name" value="HTH_TETR_2"/>
    <property type="match status" value="1"/>
</dbReference>
<evidence type="ECO:0000313" key="5">
    <source>
        <dbReference type="Proteomes" id="UP000727056"/>
    </source>
</evidence>
<accession>A0ABX1C8Y2</accession>
<keyword evidence="1 2" id="KW-0238">DNA-binding</keyword>
<feature type="domain" description="HTH tetR-type" evidence="3">
    <location>
        <begin position="15"/>
        <end position="73"/>
    </location>
</feature>
<feature type="DNA-binding region" description="H-T-H motif" evidence="2">
    <location>
        <begin position="36"/>
        <end position="55"/>
    </location>
</feature>
<dbReference type="SUPFAM" id="SSF46689">
    <property type="entry name" value="Homeodomain-like"/>
    <property type="match status" value="1"/>
</dbReference>
<protein>
    <submittedName>
        <fullName evidence="4">Helix-turn-helix transcriptional regulator</fullName>
    </submittedName>
</protein>
<evidence type="ECO:0000313" key="4">
    <source>
        <dbReference type="EMBL" id="NJQ14696.1"/>
    </source>
</evidence>
<dbReference type="InterPro" id="IPR009057">
    <property type="entry name" value="Homeodomain-like_sf"/>
</dbReference>
<evidence type="ECO:0000256" key="1">
    <source>
        <dbReference type="ARBA" id="ARBA00023125"/>
    </source>
</evidence>
<dbReference type="Gene3D" id="1.10.357.10">
    <property type="entry name" value="Tetracycline Repressor, domain 2"/>
    <property type="match status" value="1"/>
</dbReference>
<gene>
    <name evidence="4" type="ORF">HCN52_07000</name>
</gene>
<dbReference type="Pfam" id="PF00440">
    <property type="entry name" value="TetR_N"/>
    <property type="match status" value="1"/>
</dbReference>
<name>A0ABX1C8Y2_9ACTN</name>
<dbReference type="Proteomes" id="UP000727056">
    <property type="component" value="Unassembled WGS sequence"/>
</dbReference>
<comment type="caution">
    <text evidence="4">The sequence shown here is derived from an EMBL/GenBank/DDBJ whole genome shotgun (WGS) entry which is preliminary data.</text>
</comment>
<dbReference type="InterPro" id="IPR001647">
    <property type="entry name" value="HTH_TetR"/>
</dbReference>
<reference evidence="4 5" key="1">
    <citation type="submission" date="2020-03" db="EMBL/GenBank/DDBJ databases">
        <title>Draft genome of Streptomyces sp. ventii, isolated from the Axial Seamount in the Pacific Ocean, and resequencing of the two type strains Streptomyces lonarensis strain NCL 716 and Streptomyces bohaiensis strain 11A07.</title>
        <authorList>
            <person name="Loughran R.M."/>
            <person name="Pfannmuller K.M."/>
            <person name="Wasson B.J."/>
            <person name="Deadmond M.C."/>
            <person name="Paddock B.E."/>
            <person name="Koyack M.J."/>
            <person name="Gallegos D.A."/>
            <person name="Mitchell E.A."/>
            <person name="Ushijima B."/>
            <person name="Saw J.H."/>
            <person name="Mcphail K.L."/>
            <person name="Videau P."/>
        </authorList>
    </citation>
    <scope>NUCLEOTIDE SEQUENCE [LARGE SCALE GENOMIC DNA]</scope>
    <source>
        <strain evidence="4 5">11A07</strain>
    </source>
</reference>
<sequence length="200" mass="21814">MAVQQQARKVRADAERSTARILEAAEEVLRLQPNAPLESIAEAAGLARATVHRRFASRASLEAALADRLDQRYVLALQEARVRTAPPLVAFHRLNEIVFELKLSHRYAMQLNAPLSPAVLDGLDLLFVRLREVGAISATEPAWCRGVHLALLHEVNALPSDSPELAGAAGSSETESRARLLTRCTLGALGGERDAELFRL</sequence>
<keyword evidence="5" id="KW-1185">Reference proteome</keyword>
<organism evidence="4 5">
    <name type="scientific">Streptomyces bohaiensis</name>
    <dbReference type="NCBI Taxonomy" id="1431344"/>
    <lineage>
        <taxon>Bacteria</taxon>
        <taxon>Bacillati</taxon>
        <taxon>Actinomycetota</taxon>
        <taxon>Actinomycetes</taxon>
        <taxon>Kitasatosporales</taxon>
        <taxon>Streptomycetaceae</taxon>
        <taxon>Streptomyces</taxon>
    </lineage>
</organism>
<proteinExistence type="predicted"/>
<dbReference type="EMBL" id="JAAVJC010000034">
    <property type="protein sequence ID" value="NJQ14696.1"/>
    <property type="molecule type" value="Genomic_DNA"/>
</dbReference>